<dbReference type="InterPro" id="IPR039277">
    <property type="entry name" value="VOZ1/VOZ2"/>
</dbReference>
<dbReference type="PANTHER" id="PTHR33873:SF3">
    <property type="entry name" value="OS05G0515700 PROTEIN"/>
    <property type="match status" value="1"/>
</dbReference>
<evidence type="ECO:0000313" key="3">
    <source>
        <dbReference type="EMBL" id="GJM89475.1"/>
    </source>
</evidence>
<gene>
    <name evidence="3" type="primary">ga05670</name>
    <name evidence="2" type="synonym">ga05216</name>
    <name evidence="2" type="ORF">PR202_ga05216</name>
    <name evidence="3" type="ORF">PR202_ga05670</name>
</gene>
<protein>
    <submittedName>
        <fullName evidence="3">Uncharacterized protein</fullName>
    </submittedName>
</protein>
<dbReference type="AlphaFoldDB" id="A0AAV5BSY7"/>
<proteinExistence type="predicted"/>
<evidence type="ECO:0000313" key="2">
    <source>
        <dbReference type="EMBL" id="GJM89074.1"/>
    </source>
</evidence>
<name>A0AAV5BSY7_ELECO</name>
<comment type="caution">
    <text evidence="3">The sequence shown here is derived from an EMBL/GenBank/DDBJ whole genome shotgun (WGS) entry which is preliminary data.</text>
</comment>
<sequence>MAGDPAAGAGAGTDYPASACKGSRSSTRHRQFRDRAKTRVDDLQEMFSGLQSARKESRSADAAVLEEQVHQMLREWRAELSVGSPASSLQARSPKP</sequence>
<accession>A0AAV5BSY7</accession>
<dbReference type="GO" id="GO:0005634">
    <property type="term" value="C:nucleus"/>
    <property type="evidence" value="ECO:0007669"/>
    <property type="project" value="TreeGrafter"/>
</dbReference>
<dbReference type="Proteomes" id="UP001054889">
    <property type="component" value="Unassembled WGS sequence"/>
</dbReference>
<feature type="region of interest" description="Disordered" evidence="1">
    <location>
        <begin position="1"/>
        <end position="39"/>
    </location>
</feature>
<dbReference type="PANTHER" id="PTHR33873">
    <property type="entry name" value="TRANSCRIPTION FACTOR VOZ1"/>
    <property type="match status" value="1"/>
</dbReference>
<dbReference type="GO" id="GO:0048578">
    <property type="term" value="P:positive regulation of long-day photoperiodism, flowering"/>
    <property type="evidence" value="ECO:0007669"/>
    <property type="project" value="InterPro"/>
</dbReference>
<reference evidence="3" key="2">
    <citation type="submission" date="2021-12" db="EMBL/GenBank/DDBJ databases">
        <title>Resequencing data analysis of finger millet.</title>
        <authorList>
            <person name="Hatakeyama M."/>
            <person name="Aluri S."/>
            <person name="Balachadran M.T."/>
            <person name="Sivarajan S.R."/>
            <person name="Poveda L."/>
            <person name="Shimizu-Inatsugi R."/>
            <person name="Schlapbach R."/>
            <person name="Sreeman S.M."/>
            <person name="Shimizu K.K."/>
        </authorList>
    </citation>
    <scope>NUCLEOTIDE SEQUENCE</scope>
</reference>
<organism evidence="3 4">
    <name type="scientific">Eleusine coracana subsp. coracana</name>
    <dbReference type="NCBI Taxonomy" id="191504"/>
    <lineage>
        <taxon>Eukaryota</taxon>
        <taxon>Viridiplantae</taxon>
        <taxon>Streptophyta</taxon>
        <taxon>Embryophyta</taxon>
        <taxon>Tracheophyta</taxon>
        <taxon>Spermatophyta</taxon>
        <taxon>Magnoliopsida</taxon>
        <taxon>Liliopsida</taxon>
        <taxon>Poales</taxon>
        <taxon>Poaceae</taxon>
        <taxon>PACMAD clade</taxon>
        <taxon>Chloridoideae</taxon>
        <taxon>Cynodonteae</taxon>
        <taxon>Eleusininae</taxon>
        <taxon>Eleusine</taxon>
    </lineage>
</organism>
<dbReference type="GO" id="GO:0045893">
    <property type="term" value="P:positive regulation of DNA-templated transcription"/>
    <property type="evidence" value="ECO:0007669"/>
    <property type="project" value="TreeGrafter"/>
</dbReference>
<feature type="compositionally biased region" description="Low complexity" evidence="1">
    <location>
        <begin position="1"/>
        <end position="17"/>
    </location>
</feature>
<keyword evidence="4" id="KW-1185">Reference proteome</keyword>
<evidence type="ECO:0000313" key="4">
    <source>
        <dbReference type="Proteomes" id="UP001054889"/>
    </source>
</evidence>
<reference evidence="3" key="1">
    <citation type="journal article" date="2018" name="DNA Res.">
        <title>Multiple hybrid de novo genome assembly of finger millet, an orphan allotetraploid crop.</title>
        <authorList>
            <person name="Hatakeyama M."/>
            <person name="Aluri S."/>
            <person name="Balachadran M.T."/>
            <person name="Sivarajan S.R."/>
            <person name="Patrignani A."/>
            <person name="Gruter S."/>
            <person name="Poveda L."/>
            <person name="Shimizu-Inatsugi R."/>
            <person name="Baeten J."/>
            <person name="Francoijs K.J."/>
            <person name="Nataraja K.N."/>
            <person name="Reddy Y.A.N."/>
            <person name="Phadnis S."/>
            <person name="Ravikumar R.L."/>
            <person name="Schlapbach R."/>
            <person name="Sreeman S.M."/>
            <person name="Shimizu K.K."/>
        </authorList>
    </citation>
    <scope>NUCLEOTIDE SEQUENCE</scope>
</reference>
<dbReference type="GO" id="GO:0043565">
    <property type="term" value="F:sequence-specific DNA binding"/>
    <property type="evidence" value="ECO:0007669"/>
    <property type="project" value="TreeGrafter"/>
</dbReference>
<evidence type="ECO:0000256" key="1">
    <source>
        <dbReference type="SAM" id="MobiDB-lite"/>
    </source>
</evidence>
<dbReference type="EMBL" id="BQKI01000002">
    <property type="protein sequence ID" value="GJM89475.1"/>
    <property type="molecule type" value="Genomic_DNA"/>
</dbReference>
<dbReference type="EMBL" id="BQKI01000002">
    <property type="protein sequence ID" value="GJM89074.1"/>
    <property type="molecule type" value="Genomic_DNA"/>
</dbReference>